<organism evidence="1 2">
    <name type="scientific">Nitrosococcus watsoni (strain C-113)</name>
    <dbReference type="NCBI Taxonomy" id="105559"/>
    <lineage>
        <taxon>Bacteria</taxon>
        <taxon>Pseudomonadati</taxon>
        <taxon>Pseudomonadota</taxon>
        <taxon>Gammaproteobacteria</taxon>
        <taxon>Chromatiales</taxon>
        <taxon>Chromatiaceae</taxon>
        <taxon>Nitrosococcus</taxon>
    </lineage>
</organism>
<dbReference type="EMBL" id="CP002086">
    <property type="protein sequence ID" value="ADJ28596.1"/>
    <property type="molecule type" value="Genomic_DNA"/>
</dbReference>
<dbReference type="KEGG" id="nwa:Nwat_1726"/>
<proteinExistence type="predicted"/>
<protein>
    <recommendedName>
        <fullName evidence="3">Ketopantoate reductase</fullName>
    </recommendedName>
</protein>
<accession>D8K6R9</accession>
<reference evidence="1 2" key="1">
    <citation type="submission" date="2010-06" db="EMBL/GenBank/DDBJ databases">
        <title>Complete sequence of chromosome of Nitrosococcus watsoni C-113.</title>
        <authorList>
            <consortium name="US DOE Joint Genome Institute"/>
            <person name="Lucas S."/>
            <person name="Copeland A."/>
            <person name="Lapidus A."/>
            <person name="Cheng J.-F."/>
            <person name="Bruce D."/>
            <person name="Goodwin L."/>
            <person name="Pitluck S."/>
            <person name="Malfatti S.A."/>
            <person name="Chain P.S.G."/>
            <person name="Land M."/>
            <person name="Hauser L."/>
            <person name="Kyrpides N."/>
            <person name="Ivanova N."/>
            <person name="Cambell M.A."/>
            <person name="Heidelberg J.F."/>
            <person name="Klotz M.G."/>
            <person name="Woyke T."/>
        </authorList>
    </citation>
    <scope>NUCLEOTIDE SEQUENCE [LARGE SCALE GENOMIC DNA]</scope>
    <source>
        <strain evidence="1 2">C-113</strain>
    </source>
</reference>
<dbReference type="eggNOG" id="COG1893">
    <property type="taxonomic scope" value="Bacteria"/>
</dbReference>
<gene>
    <name evidence="1" type="ordered locus">Nwat_1726</name>
</gene>
<dbReference type="InterPro" id="IPR036291">
    <property type="entry name" value="NAD(P)-bd_dom_sf"/>
</dbReference>
<evidence type="ECO:0008006" key="3">
    <source>
        <dbReference type="Google" id="ProtNLM"/>
    </source>
</evidence>
<dbReference type="STRING" id="105559.Nwat_1726"/>
<dbReference type="HOGENOM" id="CLU_1089180_0_0_6"/>
<evidence type="ECO:0000313" key="1">
    <source>
        <dbReference type="EMBL" id="ADJ28596.1"/>
    </source>
</evidence>
<keyword evidence="2" id="KW-1185">Reference proteome</keyword>
<dbReference type="SUPFAM" id="SSF51735">
    <property type="entry name" value="NAD(P)-binding Rossmann-fold domains"/>
    <property type="match status" value="1"/>
</dbReference>
<sequence length="261" mass="28817">MIEMEGKRVKPAIVIIGIGEIGGVFARGFLRAGHPVYPVSRDLLMEEVAQEVPDPALILVAVAEADLHPVLQQIPTSWQNHLALLQNELLPRDWQPYHFSNLTVTSIWFEKKQGQDVKILLPSPAYGPGAHLLSSSLQTLDIPTHILTTETELLFELARKNLYILTTNIAGLIIGGDVATLWGQHQELAKRVAKDVLDLQEWLAKTPLPRERLMEGLVAAIEADPHHKCTGRSAPARLERALHLAEEAGLEVAALHEIASR</sequence>
<evidence type="ECO:0000313" key="2">
    <source>
        <dbReference type="Proteomes" id="UP000000393"/>
    </source>
</evidence>
<dbReference type="AlphaFoldDB" id="D8K6R9"/>
<dbReference type="Gene3D" id="3.40.50.720">
    <property type="entry name" value="NAD(P)-binding Rossmann-like Domain"/>
    <property type="match status" value="1"/>
</dbReference>
<dbReference type="Proteomes" id="UP000000393">
    <property type="component" value="Chromosome"/>
</dbReference>
<name>D8K6R9_NITWC</name>